<name>A0ABU7GYA9_9SPHI</name>
<evidence type="ECO:0000256" key="1">
    <source>
        <dbReference type="ARBA" id="ARBA00022729"/>
    </source>
</evidence>
<keyword evidence="1" id="KW-0732">Signal</keyword>
<dbReference type="Proteomes" id="UP001337681">
    <property type="component" value="Unassembled WGS sequence"/>
</dbReference>
<evidence type="ECO:0000313" key="3">
    <source>
        <dbReference type="Proteomes" id="UP001337681"/>
    </source>
</evidence>
<evidence type="ECO:0008006" key="4">
    <source>
        <dbReference type="Google" id="ProtNLM"/>
    </source>
</evidence>
<sequence length="843" mass="95514">MLCKITSAQIVEDFTFDIKENWNGSNGGLDFKIENGKLQSNSTLPNSNFYISRPNKIATHAVWEFWVNLKFNTSNSNYVDVYLISNREDLKSSNIQGYFVRIGGTDDEVSLYKRNTTLSTSIKIIDGQNGLTNSTNSTLKIQVIRNEEGDFELFVDKTGTGKNYVLQGIASDKTYIQTAFFGIYIQQSTASFHLKHFFDDISIKEIEIDKEAPNILEFKSIDSLTLEVVFTEPINFKSSTTIEIINLLQTFTVVQKNPTTYQLKFLIPPATGNYRLKIKNLDDMAGNTSEELTSLSVFHIRPYVPKSNELSLNEVMVDPTPVLNQPNAEYIEIWNRSNHYLIMDQLKIILPNGTLTFKNDTIPPKNYIVIISLNTKNLFNSYASIVISPNTWLALRNESGFVKLIDTGGRILDEMEYDLNTYKDSKMKDGGYSLELLDPDNICRGNLNWAGSKGSPGKENIIYQQQLREERPNIIEVNLQTSSTIQLKFSIPLDTIMLKNPSHYQINNGAKVRSVSVKADLKTVELTLTEPLRAGIVHQLKVEHIKNCGGSIILENSFDVLHTKKIEANDLLINEILFNPKPGGVDYLEIYNASGTLLNLSGLIIANGDKNGHPMVKRVIDKNPFYLEPEAYLLLTSEKDKVSNYFKVKTFINFYEFNLPAFALEQGRVFIMNNDEIIDQLQYHQDMHFGLMADPKGVALERVSFLRSTNEPSNFLSASSDAGYGTPGYINSVSKDVEKDIMQLKKEVYNIKTLESVPVRIGYQLKENGWLATLSILNTNGLVIYKPINNQLLGKEGEIFWHGESFNNFKLRQGIYLLQMDLFNLKGQKMKIKKTFVLYGGDK</sequence>
<dbReference type="InterPro" id="IPR014755">
    <property type="entry name" value="Cu-Rt/internalin_Ig-like"/>
</dbReference>
<protein>
    <recommendedName>
        <fullName evidence="4">LTD domain-containing protein</fullName>
    </recommendedName>
</protein>
<proteinExistence type="predicted"/>
<dbReference type="RefSeq" id="WP_330144930.1">
    <property type="nucleotide sequence ID" value="NZ_JAZDQU010000001.1"/>
</dbReference>
<reference evidence="2 3" key="1">
    <citation type="submission" date="2024-01" db="EMBL/GenBank/DDBJ databases">
        <title>Pedobacter sp. nov., isolated from oil-contaminated soil.</title>
        <authorList>
            <person name="Le N.T.T."/>
        </authorList>
    </citation>
    <scope>NUCLEOTIDE SEQUENCE [LARGE SCALE GENOMIC DNA]</scope>
    <source>
        <strain evidence="2 3">VNH31</strain>
    </source>
</reference>
<accession>A0ABU7GYA9</accession>
<evidence type="ECO:0000313" key="2">
    <source>
        <dbReference type="EMBL" id="MEE1884009.1"/>
    </source>
</evidence>
<keyword evidence="3" id="KW-1185">Reference proteome</keyword>
<gene>
    <name evidence="2" type="ORF">VRU49_01135</name>
</gene>
<dbReference type="Gene3D" id="2.60.40.1220">
    <property type="match status" value="2"/>
</dbReference>
<organism evidence="2 3">
    <name type="scientific">Pedobacter flavus</name>
    <dbReference type="NCBI Taxonomy" id="3113906"/>
    <lineage>
        <taxon>Bacteria</taxon>
        <taxon>Pseudomonadati</taxon>
        <taxon>Bacteroidota</taxon>
        <taxon>Sphingobacteriia</taxon>
        <taxon>Sphingobacteriales</taxon>
        <taxon>Sphingobacteriaceae</taxon>
        <taxon>Pedobacter</taxon>
    </lineage>
</organism>
<comment type="caution">
    <text evidence="2">The sequence shown here is derived from an EMBL/GenBank/DDBJ whole genome shotgun (WGS) entry which is preliminary data.</text>
</comment>
<dbReference type="EMBL" id="JAZDQU010000001">
    <property type="protein sequence ID" value="MEE1884009.1"/>
    <property type="molecule type" value="Genomic_DNA"/>
</dbReference>